<gene>
    <name evidence="2" type="ORF">PLESHI_08619</name>
</gene>
<keyword evidence="1" id="KW-0472">Membrane</keyword>
<dbReference type="RefSeq" id="WP_010863346.1">
    <property type="nucleotide sequence ID" value="NZ_KB944508.1"/>
</dbReference>
<reference evidence="2 3" key="1">
    <citation type="journal article" date="2013" name="Genome Announc.">
        <title>Genome Sequence of Plesiomonas shigelloides Strain 302-73 (Serotype O1).</title>
        <authorList>
            <person name="Pique N."/>
            <person name="Aquilini E."/>
            <person name="Alioto T."/>
            <person name="Minana-Galbis D."/>
            <person name="Tomas J.M."/>
        </authorList>
    </citation>
    <scope>NUCLEOTIDE SEQUENCE [LARGE SCALE GENOMIC DNA]</scope>
    <source>
        <strain evidence="2 3">302-73</strain>
    </source>
</reference>
<dbReference type="EMBL" id="AQQO01000049">
    <property type="protein sequence ID" value="EON88829.1"/>
    <property type="molecule type" value="Genomic_DNA"/>
</dbReference>
<dbReference type="AlphaFoldDB" id="R8AR78"/>
<sequence>MEDIIKVISVLASLFVIYKIVVDVVLAKSTRRRDEYKFTKEYIIDLQKGEEHTYSLEKGFFALTGEVYSVAEINILLSQKSPSRSINLRSDSHTFLEFDEVSHKYRWKGKYSKPLIRKHTGKWYFLWYLITASIAISPLYIKGISNLISLPMPVIATPLFLIAIYCLIQQSNFYNTLKFMDTLVYKDVDCIDLKSAA</sequence>
<accession>R8AR78</accession>
<keyword evidence="3" id="KW-1185">Reference proteome</keyword>
<dbReference type="Proteomes" id="UP000014012">
    <property type="component" value="Unassembled WGS sequence"/>
</dbReference>
<proteinExistence type="predicted"/>
<keyword evidence="1" id="KW-0812">Transmembrane</keyword>
<dbReference type="OrthoDB" id="7062203at2"/>
<feature type="transmembrane region" description="Helical" evidence="1">
    <location>
        <begin position="147"/>
        <end position="168"/>
    </location>
</feature>
<comment type="caution">
    <text evidence="2">The sequence shown here is derived from an EMBL/GenBank/DDBJ whole genome shotgun (WGS) entry which is preliminary data.</text>
</comment>
<feature type="transmembrane region" description="Helical" evidence="1">
    <location>
        <begin position="123"/>
        <end position="141"/>
    </location>
</feature>
<protein>
    <submittedName>
        <fullName evidence="2">Uncharacterized protein</fullName>
    </submittedName>
</protein>
<organism evidence="2 3">
    <name type="scientific">Plesiomonas shigelloides 302-73</name>
    <dbReference type="NCBI Taxonomy" id="1315976"/>
    <lineage>
        <taxon>Bacteria</taxon>
        <taxon>Pseudomonadati</taxon>
        <taxon>Pseudomonadota</taxon>
        <taxon>Gammaproteobacteria</taxon>
        <taxon>Enterobacterales</taxon>
        <taxon>Enterobacteriaceae</taxon>
        <taxon>Plesiomonas</taxon>
    </lineage>
</organism>
<name>R8AR78_PLESH</name>
<evidence type="ECO:0000256" key="1">
    <source>
        <dbReference type="SAM" id="Phobius"/>
    </source>
</evidence>
<evidence type="ECO:0000313" key="3">
    <source>
        <dbReference type="Proteomes" id="UP000014012"/>
    </source>
</evidence>
<feature type="transmembrane region" description="Helical" evidence="1">
    <location>
        <begin position="6"/>
        <end position="27"/>
    </location>
</feature>
<keyword evidence="1" id="KW-1133">Transmembrane helix</keyword>
<dbReference type="HOGENOM" id="CLU_1383021_0_0_6"/>
<evidence type="ECO:0000313" key="2">
    <source>
        <dbReference type="EMBL" id="EON88829.1"/>
    </source>
</evidence>